<feature type="chain" id="PRO_5022832815" evidence="1">
    <location>
        <begin position="27"/>
        <end position="120"/>
    </location>
</feature>
<evidence type="ECO:0000313" key="2">
    <source>
        <dbReference type="EMBL" id="TFK98867.1"/>
    </source>
</evidence>
<organism evidence="2 3">
    <name type="scientific">Pterulicium gracile</name>
    <dbReference type="NCBI Taxonomy" id="1884261"/>
    <lineage>
        <taxon>Eukaryota</taxon>
        <taxon>Fungi</taxon>
        <taxon>Dikarya</taxon>
        <taxon>Basidiomycota</taxon>
        <taxon>Agaricomycotina</taxon>
        <taxon>Agaricomycetes</taxon>
        <taxon>Agaricomycetidae</taxon>
        <taxon>Agaricales</taxon>
        <taxon>Pleurotineae</taxon>
        <taxon>Pterulaceae</taxon>
        <taxon>Pterulicium</taxon>
    </lineage>
</organism>
<dbReference type="EMBL" id="ML178837">
    <property type="protein sequence ID" value="TFK98867.1"/>
    <property type="molecule type" value="Genomic_DNA"/>
</dbReference>
<gene>
    <name evidence="2" type="ORF">BDV98DRAFT_657789</name>
</gene>
<name>A0A5C3QCH9_9AGAR</name>
<dbReference type="STRING" id="1884261.A0A5C3QCH9"/>
<evidence type="ECO:0000256" key="1">
    <source>
        <dbReference type="SAM" id="SignalP"/>
    </source>
</evidence>
<reference evidence="2 3" key="1">
    <citation type="journal article" date="2019" name="Nat. Ecol. Evol.">
        <title>Megaphylogeny resolves global patterns of mushroom evolution.</title>
        <authorList>
            <person name="Varga T."/>
            <person name="Krizsan K."/>
            <person name="Foldi C."/>
            <person name="Dima B."/>
            <person name="Sanchez-Garcia M."/>
            <person name="Sanchez-Ramirez S."/>
            <person name="Szollosi G.J."/>
            <person name="Szarkandi J.G."/>
            <person name="Papp V."/>
            <person name="Albert L."/>
            <person name="Andreopoulos W."/>
            <person name="Angelini C."/>
            <person name="Antonin V."/>
            <person name="Barry K.W."/>
            <person name="Bougher N.L."/>
            <person name="Buchanan P."/>
            <person name="Buyck B."/>
            <person name="Bense V."/>
            <person name="Catcheside P."/>
            <person name="Chovatia M."/>
            <person name="Cooper J."/>
            <person name="Damon W."/>
            <person name="Desjardin D."/>
            <person name="Finy P."/>
            <person name="Geml J."/>
            <person name="Haridas S."/>
            <person name="Hughes K."/>
            <person name="Justo A."/>
            <person name="Karasinski D."/>
            <person name="Kautmanova I."/>
            <person name="Kiss B."/>
            <person name="Kocsube S."/>
            <person name="Kotiranta H."/>
            <person name="LaButti K.M."/>
            <person name="Lechner B.E."/>
            <person name="Liimatainen K."/>
            <person name="Lipzen A."/>
            <person name="Lukacs Z."/>
            <person name="Mihaltcheva S."/>
            <person name="Morgado L.N."/>
            <person name="Niskanen T."/>
            <person name="Noordeloos M.E."/>
            <person name="Ohm R.A."/>
            <person name="Ortiz-Santana B."/>
            <person name="Ovrebo C."/>
            <person name="Racz N."/>
            <person name="Riley R."/>
            <person name="Savchenko A."/>
            <person name="Shiryaev A."/>
            <person name="Soop K."/>
            <person name="Spirin V."/>
            <person name="Szebenyi C."/>
            <person name="Tomsovsky M."/>
            <person name="Tulloss R.E."/>
            <person name="Uehling J."/>
            <person name="Grigoriev I.V."/>
            <person name="Vagvolgyi C."/>
            <person name="Papp T."/>
            <person name="Martin F.M."/>
            <person name="Miettinen O."/>
            <person name="Hibbett D.S."/>
            <person name="Nagy L.G."/>
        </authorList>
    </citation>
    <scope>NUCLEOTIDE SEQUENCE [LARGE SCALE GENOMIC DNA]</scope>
    <source>
        <strain evidence="2 3">CBS 309.79</strain>
    </source>
</reference>
<dbReference type="OrthoDB" id="1844152at2759"/>
<dbReference type="AlphaFoldDB" id="A0A5C3QCH9"/>
<protein>
    <submittedName>
        <fullName evidence="2">Uncharacterized protein</fullName>
    </submittedName>
</protein>
<evidence type="ECO:0000313" key="3">
    <source>
        <dbReference type="Proteomes" id="UP000305067"/>
    </source>
</evidence>
<proteinExistence type="predicted"/>
<feature type="signal peptide" evidence="1">
    <location>
        <begin position="1"/>
        <end position="26"/>
    </location>
</feature>
<keyword evidence="3" id="KW-1185">Reference proteome</keyword>
<dbReference type="Proteomes" id="UP000305067">
    <property type="component" value="Unassembled WGS sequence"/>
</dbReference>
<accession>A0A5C3QCH9</accession>
<sequence>MTKLLEFALAVTSLILLRLWVTRTNLDHVPALGRSGMISSYFDLRLLRRDGVKLVARACRDLQVQMFKIPFLAYWAVVVCSPKVIDEIKNGKDDELSFHEVYHGSYRWPPDYPKSREDSV</sequence>
<keyword evidence="1" id="KW-0732">Signal</keyword>